<organism evidence="1 2">
    <name type="scientific">Eubacterium album</name>
    <dbReference type="NCBI Taxonomy" id="2978477"/>
    <lineage>
        <taxon>Bacteria</taxon>
        <taxon>Bacillati</taxon>
        <taxon>Bacillota</taxon>
        <taxon>Clostridia</taxon>
        <taxon>Eubacteriales</taxon>
        <taxon>Eubacteriaceae</taxon>
        <taxon>Eubacterium</taxon>
    </lineage>
</organism>
<dbReference type="Proteomes" id="UP001431199">
    <property type="component" value="Unassembled WGS sequence"/>
</dbReference>
<evidence type="ECO:0000313" key="2">
    <source>
        <dbReference type="Proteomes" id="UP001431199"/>
    </source>
</evidence>
<dbReference type="RefSeq" id="WP_117908379.1">
    <property type="nucleotide sequence ID" value="NZ_JAODBU010000011.1"/>
</dbReference>
<name>A0ABT2M355_9FIRM</name>
<dbReference type="Pfam" id="PF03692">
    <property type="entry name" value="CxxCxxCC"/>
    <property type="match status" value="1"/>
</dbReference>
<proteinExistence type="predicted"/>
<dbReference type="PANTHER" id="PTHR35866:SF1">
    <property type="entry name" value="YKGJ FAMILY CYSTEINE CLUSTER PROTEIN"/>
    <property type="match status" value="1"/>
</dbReference>
<sequence length="219" mass="25769">MERNWDLSEMTDGKLYTENDLARIGCNDCEGCSKCCHNMGESIVLDPYDIYQFAKAGITMEELMSRAVELNVADGVILPNLKMQEDGGKCYFLDENGRCSVHSNRPGICRLFPLGRIYDDNDFKYFNQIYECPKKNKTKVRIDKWLGIDNINKYHEYIVIWHYFLKDIQHILKGMQDESQIKTITMYLVKLFYLMPYDVNNEFYLQFTQRINKVKEVIG</sequence>
<keyword evidence="2" id="KW-1185">Reference proteome</keyword>
<gene>
    <name evidence="1" type="ORF">N5B56_10825</name>
</gene>
<protein>
    <submittedName>
        <fullName evidence="1">YkgJ family cysteine cluster protein</fullName>
    </submittedName>
</protein>
<accession>A0ABT2M355</accession>
<dbReference type="EMBL" id="JAODBU010000011">
    <property type="protein sequence ID" value="MCT7399573.1"/>
    <property type="molecule type" value="Genomic_DNA"/>
</dbReference>
<dbReference type="InterPro" id="IPR005358">
    <property type="entry name" value="Puta_zinc/iron-chelating_dom"/>
</dbReference>
<comment type="caution">
    <text evidence="1">The sequence shown here is derived from an EMBL/GenBank/DDBJ whole genome shotgun (WGS) entry which is preliminary data.</text>
</comment>
<reference evidence="1" key="1">
    <citation type="submission" date="2022-09" db="EMBL/GenBank/DDBJ databases">
        <title>Eubacterium sp. LFL-14 isolated from human feces.</title>
        <authorList>
            <person name="Liu F."/>
        </authorList>
    </citation>
    <scope>NUCLEOTIDE SEQUENCE</scope>
    <source>
        <strain evidence="1">LFL-14</strain>
    </source>
</reference>
<dbReference type="PANTHER" id="PTHR35866">
    <property type="entry name" value="PUTATIVE-RELATED"/>
    <property type="match status" value="1"/>
</dbReference>
<evidence type="ECO:0000313" key="1">
    <source>
        <dbReference type="EMBL" id="MCT7399573.1"/>
    </source>
</evidence>